<organism evidence="1 2">
    <name type="scientific">Myotis myotis</name>
    <name type="common">Greater mouse-eared bat</name>
    <name type="synonym">Vespertilio myotis</name>
    <dbReference type="NCBI Taxonomy" id="51298"/>
    <lineage>
        <taxon>Eukaryota</taxon>
        <taxon>Metazoa</taxon>
        <taxon>Chordata</taxon>
        <taxon>Craniata</taxon>
        <taxon>Vertebrata</taxon>
        <taxon>Euteleostomi</taxon>
        <taxon>Mammalia</taxon>
        <taxon>Eutheria</taxon>
        <taxon>Laurasiatheria</taxon>
        <taxon>Chiroptera</taxon>
        <taxon>Yangochiroptera</taxon>
        <taxon>Vespertilionidae</taxon>
        <taxon>Myotis</taxon>
    </lineage>
</organism>
<accession>A0A7J8AN13</accession>
<dbReference type="AlphaFoldDB" id="A0A7J8AN13"/>
<gene>
    <name evidence="1" type="ORF">mMyoMyo1_008124</name>
</gene>
<dbReference type="EMBL" id="JABWUV010000001">
    <property type="protein sequence ID" value="KAF6387661.1"/>
    <property type="molecule type" value="Genomic_DNA"/>
</dbReference>
<sequence>MLVLVSSVSHSAVKYTGFREDLTTYSKPYLLTCFSRGKDEFASHHPQPHLDLLAANDTFARLSASPGWKHSTQVEVLVSLILGRNDQNVSGQISQRSTAEICHRTGAASLVFLGFSFPFFLSLHSPTQEASPVFSPRE</sequence>
<protein>
    <submittedName>
        <fullName evidence="1">Uncharacterized protein</fullName>
    </submittedName>
</protein>
<evidence type="ECO:0000313" key="2">
    <source>
        <dbReference type="Proteomes" id="UP000527355"/>
    </source>
</evidence>
<evidence type="ECO:0000313" key="1">
    <source>
        <dbReference type="EMBL" id="KAF6387661.1"/>
    </source>
</evidence>
<name>A0A7J8AN13_MYOMY</name>
<dbReference type="Proteomes" id="UP000527355">
    <property type="component" value="Unassembled WGS sequence"/>
</dbReference>
<reference evidence="1 2" key="1">
    <citation type="journal article" date="2020" name="Nature">
        <title>Six reference-quality genomes reveal evolution of bat adaptations.</title>
        <authorList>
            <person name="Jebb D."/>
            <person name="Huang Z."/>
            <person name="Pippel M."/>
            <person name="Hughes G.M."/>
            <person name="Lavrichenko K."/>
            <person name="Devanna P."/>
            <person name="Winkler S."/>
            <person name="Jermiin L.S."/>
            <person name="Skirmuntt E.C."/>
            <person name="Katzourakis A."/>
            <person name="Burkitt-Gray L."/>
            <person name="Ray D.A."/>
            <person name="Sullivan K.A.M."/>
            <person name="Roscito J.G."/>
            <person name="Kirilenko B.M."/>
            <person name="Davalos L.M."/>
            <person name="Corthals A.P."/>
            <person name="Power M.L."/>
            <person name="Jones G."/>
            <person name="Ransome R.D."/>
            <person name="Dechmann D.K.N."/>
            <person name="Locatelli A.G."/>
            <person name="Puechmaille S.J."/>
            <person name="Fedrigo O."/>
            <person name="Jarvis E.D."/>
            <person name="Hiller M."/>
            <person name="Vernes S.C."/>
            <person name="Myers E.W."/>
            <person name="Teeling E.C."/>
        </authorList>
    </citation>
    <scope>NUCLEOTIDE SEQUENCE [LARGE SCALE GENOMIC DNA]</scope>
    <source>
        <strain evidence="1">MMyoMyo1</strain>
        <tissue evidence="1">Flight muscle</tissue>
    </source>
</reference>
<proteinExistence type="predicted"/>
<keyword evidence="2" id="KW-1185">Reference proteome</keyword>
<comment type="caution">
    <text evidence="1">The sequence shown here is derived from an EMBL/GenBank/DDBJ whole genome shotgun (WGS) entry which is preliminary data.</text>
</comment>